<keyword evidence="3" id="KW-1185">Reference proteome</keyword>
<dbReference type="AlphaFoldDB" id="A0A518CYH0"/>
<proteinExistence type="predicted"/>
<evidence type="ECO:0000256" key="1">
    <source>
        <dbReference type="SAM" id="MobiDB-lite"/>
    </source>
</evidence>
<gene>
    <name evidence="2" type="ORF">Pla163_13850</name>
</gene>
<sequence>MGTKNTKKTEPKTKSSAARGLAPDPRFAQVGVATSLRAQLAASGVVANVEVVASPRRRASDPPPTGPIAQELALFRDRLNEVGPSKALRSAHRVDNASHLHDCLMRKFNAVIDQYGIGAVLSFDDQEPLELLHYIDPGNPDNWYRIRGTGSYGGNVYEVELDDGSFQSLAIQYVGAPNTVS</sequence>
<accession>A0A518CYH0</accession>
<dbReference type="Proteomes" id="UP000319342">
    <property type="component" value="Chromosome"/>
</dbReference>
<feature type="region of interest" description="Disordered" evidence="1">
    <location>
        <begin position="1"/>
        <end position="24"/>
    </location>
</feature>
<organism evidence="2 3">
    <name type="scientific">Rohdeia mirabilis</name>
    <dbReference type="NCBI Taxonomy" id="2528008"/>
    <lineage>
        <taxon>Bacteria</taxon>
        <taxon>Pseudomonadati</taxon>
        <taxon>Planctomycetota</taxon>
        <taxon>Planctomycetia</taxon>
        <taxon>Planctomycetia incertae sedis</taxon>
        <taxon>Rohdeia</taxon>
    </lineage>
</organism>
<evidence type="ECO:0000313" key="2">
    <source>
        <dbReference type="EMBL" id="QDU84278.1"/>
    </source>
</evidence>
<dbReference type="RefSeq" id="WP_145185531.1">
    <property type="nucleotide sequence ID" value="NZ_CP036290.1"/>
</dbReference>
<name>A0A518CYH0_9BACT</name>
<dbReference type="EMBL" id="CP036290">
    <property type="protein sequence ID" value="QDU84278.1"/>
    <property type="molecule type" value="Genomic_DNA"/>
</dbReference>
<evidence type="ECO:0000313" key="3">
    <source>
        <dbReference type="Proteomes" id="UP000319342"/>
    </source>
</evidence>
<reference evidence="2 3" key="1">
    <citation type="submission" date="2019-02" db="EMBL/GenBank/DDBJ databases">
        <title>Deep-cultivation of Planctomycetes and their phenomic and genomic characterization uncovers novel biology.</title>
        <authorList>
            <person name="Wiegand S."/>
            <person name="Jogler M."/>
            <person name="Boedeker C."/>
            <person name="Pinto D."/>
            <person name="Vollmers J."/>
            <person name="Rivas-Marin E."/>
            <person name="Kohn T."/>
            <person name="Peeters S.H."/>
            <person name="Heuer A."/>
            <person name="Rast P."/>
            <person name="Oberbeckmann S."/>
            <person name="Bunk B."/>
            <person name="Jeske O."/>
            <person name="Meyerdierks A."/>
            <person name="Storesund J.E."/>
            <person name="Kallscheuer N."/>
            <person name="Luecker S."/>
            <person name="Lage O.M."/>
            <person name="Pohl T."/>
            <person name="Merkel B.J."/>
            <person name="Hornburger P."/>
            <person name="Mueller R.-W."/>
            <person name="Bruemmer F."/>
            <person name="Labrenz M."/>
            <person name="Spormann A.M."/>
            <person name="Op den Camp H."/>
            <person name="Overmann J."/>
            <person name="Amann R."/>
            <person name="Jetten M.S.M."/>
            <person name="Mascher T."/>
            <person name="Medema M.H."/>
            <person name="Devos D.P."/>
            <person name="Kaster A.-K."/>
            <person name="Ovreas L."/>
            <person name="Rohde M."/>
            <person name="Galperin M.Y."/>
            <person name="Jogler C."/>
        </authorList>
    </citation>
    <scope>NUCLEOTIDE SEQUENCE [LARGE SCALE GENOMIC DNA]</scope>
    <source>
        <strain evidence="2 3">Pla163</strain>
    </source>
</reference>
<protein>
    <submittedName>
        <fullName evidence="2">Uncharacterized protein</fullName>
    </submittedName>
</protein>